<accession>A0A2V0P167</accession>
<name>A0A2V0P167_9CHLO</name>
<protein>
    <submittedName>
        <fullName evidence="2">Uncharacterized protein</fullName>
    </submittedName>
</protein>
<keyword evidence="3" id="KW-1185">Reference proteome</keyword>
<dbReference type="Proteomes" id="UP000247498">
    <property type="component" value="Unassembled WGS sequence"/>
</dbReference>
<sequence length="260" mass="26667">MRSATCLAPCDSRSQARAPPRRGGGGGGALAVFAARAGVQRPRRLLSGIAAAEAARSSLDPYIVWEKIHTVEASWDSREHVEDEEEELEAHLVEAGARGVRLEQVRHTSGVECVRLVCACAADRGVANALAAAILEATPAVDVTMSEQLRCSLPQRRVHVPTKWGFVHVVVSLKGGEMAKASAGEGVVTPDWGECERLAVAALQESAAAAAGAGGGGGAAGAGDPPAVEPSAEAVASSAVAALYEGVENGTIPLGVQFMF</sequence>
<reference evidence="2 3" key="1">
    <citation type="journal article" date="2018" name="Sci. Rep.">
        <title>Raphidocelis subcapitata (=Pseudokirchneriella subcapitata) provides an insight into genome evolution and environmental adaptations in the Sphaeropleales.</title>
        <authorList>
            <person name="Suzuki S."/>
            <person name="Yamaguchi H."/>
            <person name="Nakajima N."/>
            <person name="Kawachi M."/>
        </authorList>
    </citation>
    <scope>NUCLEOTIDE SEQUENCE [LARGE SCALE GENOMIC DNA]</scope>
    <source>
        <strain evidence="2 3">NIES-35</strain>
    </source>
</reference>
<evidence type="ECO:0000313" key="3">
    <source>
        <dbReference type="Proteomes" id="UP000247498"/>
    </source>
</evidence>
<organism evidence="2 3">
    <name type="scientific">Raphidocelis subcapitata</name>
    <dbReference type="NCBI Taxonomy" id="307507"/>
    <lineage>
        <taxon>Eukaryota</taxon>
        <taxon>Viridiplantae</taxon>
        <taxon>Chlorophyta</taxon>
        <taxon>core chlorophytes</taxon>
        <taxon>Chlorophyceae</taxon>
        <taxon>CS clade</taxon>
        <taxon>Sphaeropleales</taxon>
        <taxon>Selenastraceae</taxon>
        <taxon>Raphidocelis</taxon>
    </lineage>
</organism>
<proteinExistence type="predicted"/>
<dbReference type="OrthoDB" id="552296at2759"/>
<dbReference type="EMBL" id="BDRX01000042">
    <property type="protein sequence ID" value="GBF93604.1"/>
    <property type="molecule type" value="Genomic_DNA"/>
</dbReference>
<comment type="caution">
    <text evidence="2">The sequence shown here is derived from an EMBL/GenBank/DDBJ whole genome shotgun (WGS) entry which is preliminary data.</text>
</comment>
<feature type="region of interest" description="Disordered" evidence="1">
    <location>
        <begin position="1"/>
        <end position="25"/>
    </location>
</feature>
<dbReference type="InParanoid" id="A0A2V0P167"/>
<gene>
    <name evidence="2" type="ORF">Rsub_06324</name>
</gene>
<evidence type="ECO:0000313" key="2">
    <source>
        <dbReference type="EMBL" id="GBF93604.1"/>
    </source>
</evidence>
<dbReference type="AlphaFoldDB" id="A0A2V0P167"/>
<evidence type="ECO:0000256" key="1">
    <source>
        <dbReference type="SAM" id="MobiDB-lite"/>
    </source>
</evidence>